<evidence type="ECO:0000313" key="1">
    <source>
        <dbReference type="EMBL" id="MBE4908440.1"/>
    </source>
</evidence>
<accession>A0ABR9QIW5</accession>
<evidence type="ECO:0000313" key="2">
    <source>
        <dbReference type="Proteomes" id="UP001516662"/>
    </source>
</evidence>
<dbReference type="InterPro" id="IPR019658">
    <property type="entry name" value="DUF2515"/>
</dbReference>
<keyword evidence="2" id="KW-1185">Reference proteome</keyword>
<reference evidence="1 2" key="1">
    <citation type="submission" date="2020-10" db="EMBL/GenBank/DDBJ databases">
        <title>Bacillus sp. HD4P25, an endophyte from a halophyte.</title>
        <authorList>
            <person name="Sun J.-Q."/>
        </authorList>
    </citation>
    <scope>NUCLEOTIDE SEQUENCE [LARGE SCALE GENOMIC DNA]</scope>
    <source>
        <strain evidence="1 2">YIM 93174</strain>
    </source>
</reference>
<dbReference type="RefSeq" id="WP_193536146.1">
    <property type="nucleotide sequence ID" value="NZ_JADCLJ010000020.1"/>
</dbReference>
<dbReference type="Proteomes" id="UP001516662">
    <property type="component" value="Unassembled WGS sequence"/>
</dbReference>
<organism evidence="1 2">
    <name type="scientific">Litchfieldia luteola</name>
    <dbReference type="NCBI Taxonomy" id="682179"/>
    <lineage>
        <taxon>Bacteria</taxon>
        <taxon>Bacillati</taxon>
        <taxon>Bacillota</taxon>
        <taxon>Bacilli</taxon>
        <taxon>Bacillales</taxon>
        <taxon>Bacillaceae</taxon>
        <taxon>Litchfieldia</taxon>
    </lineage>
</organism>
<protein>
    <submittedName>
        <fullName evidence="1">DUF2515 domain-containing protein</fullName>
    </submittedName>
</protein>
<name>A0ABR9QIW5_9BACI</name>
<gene>
    <name evidence="1" type="ORF">IMZ08_10265</name>
</gene>
<proteinExistence type="predicted"/>
<sequence length="378" mass="44570">MCRVFNKRHKQLSKTQKELKKALKKNTSIKRSLSTEEQLLIEEIQSTTKILNLNNLTRTMAYLDFYLEHPEIHWSFLAHMVSRNAGWNMTDLKGEYLPRILTEKEIKSFFNFIERGNWLIFQDAFPQLLLYEKSIQTGINLFYLLPHLNVSVFMEPIWNQFLEYRDSYTLTVALIINEQSYIESRVIENNRFKEDVLNTFEFKLQDLLSMNHILFPSSNDTKTKLTGQTVRHFDSLDERILLGKRLYSILFSMHHLPPIEKWAKQTIHTGSRKDYWPHLFNDIAELAPGSELKPRLQNCKLTKGTPRIYSPALASVWENQQHEPASPGDWYKDWDVLHYMAKSEEKVNGDIEGDYCKTVERLEMVALSTKLIQFLDKD</sequence>
<dbReference type="EMBL" id="JADCLJ010000020">
    <property type="protein sequence ID" value="MBE4908440.1"/>
    <property type="molecule type" value="Genomic_DNA"/>
</dbReference>
<dbReference type="Pfam" id="PF10720">
    <property type="entry name" value="DUF2515"/>
    <property type="match status" value="1"/>
</dbReference>
<comment type="caution">
    <text evidence="1">The sequence shown here is derived from an EMBL/GenBank/DDBJ whole genome shotgun (WGS) entry which is preliminary data.</text>
</comment>